<dbReference type="AlphaFoldDB" id="A0A6J6ZN97"/>
<evidence type="ECO:0000256" key="1">
    <source>
        <dbReference type="SAM" id="MobiDB-lite"/>
    </source>
</evidence>
<protein>
    <submittedName>
        <fullName evidence="2">Unannotated protein</fullName>
    </submittedName>
</protein>
<reference evidence="2" key="1">
    <citation type="submission" date="2020-05" db="EMBL/GenBank/DDBJ databases">
        <authorList>
            <person name="Chiriac C."/>
            <person name="Salcher M."/>
            <person name="Ghai R."/>
            <person name="Kavagutti S V."/>
        </authorList>
    </citation>
    <scope>NUCLEOTIDE SEQUENCE</scope>
</reference>
<dbReference type="EMBL" id="CAFABI010000023">
    <property type="protein sequence ID" value="CAB4823060.1"/>
    <property type="molecule type" value="Genomic_DNA"/>
</dbReference>
<evidence type="ECO:0000313" key="2">
    <source>
        <dbReference type="EMBL" id="CAB4823060.1"/>
    </source>
</evidence>
<feature type="region of interest" description="Disordered" evidence="1">
    <location>
        <begin position="84"/>
        <end position="118"/>
    </location>
</feature>
<proteinExistence type="predicted"/>
<organism evidence="2">
    <name type="scientific">freshwater metagenome</name>
    <dbReference type="NCBI Taxonomy" id="449393"/>
    <lineage>
        <taxon>unclassified sequences</taxon>
        <taxon>metagenomes</taxon>
        <taxon>ecological metagenomes</taxon>
    </lineage>
</organism>
<name>A0A6J6ZN97_9ZZZZ</name>
<gene>
    <name evidence="2" type="ORF">UFOPK3197_00325</name>
</gene>
<accession>A0A6J6ZN97</accession>
<sequence length="118" mass="12003">MASAMTSKIAKRASFACRSAPARTDAGIPSSFVSSCSAVTKSRVPATLKSISPNASSAPRMSVSATYSIFPSTSSEIRPIAIPATGARSGTPALSSARVDAHTDPMEVDPLEPSASDT</sequence>